<proteinExistence type="predicted"/>
<accession>A0A431V0R4</accession>
<name>A0A431V0R4_9GAMM</name>
<feature type="binding site" evidence="2">
    <location>
        <position position="421"/>
    </location>
    <ligand>
        <name>Fe cation</name>
        <dbReference type="ChEBI" id="CHEBI:24875"/>
    </ligand>
</feature>
<comment type="caution">
    <text evidence="3">The sequence shown here is derived from an EMBL/GenBank/DDBJ whole genome shotgun (WGS) entry which is preliminary data.</text>
</comment>
<keyword evidence="2" id="KW-0533">Nickel</keyword>
<keyword evidence="2" id="KW-0479">Metal-binding</keyword>
<comment type="cofactor">
    <cofactor evidence="2">
        <name>Fe cation</name>
        <dbReference type="ChEBI" id="CHEBI:24875"/>
    </cofactor>
</comment>
<feature type="binding site" evidence="2">
    <location>
        <position position="70"/>
    </location>
    <ligand>
        <name>Fe cation</name>
        <dbReference type="ChEBI" id="CHEBI:24875"/>
    </ligand>
</feature>
<feature type="binding site" evidence="2">
    <location>
        <position position="373"/>
    </location>
    <ligand>
        <name>Mg(2+)</name>
        <dbReference type="ChEBI" id="CHEBI:18420"/>
    </ligand>
</feature>
<dbReference type="GO" id="GO:0008901">
    <property type="term" value="F:ferredoxin hydrogenase activity"/>
    <property type="evidence" value="ECO:0007669"/>
    <property type="project" value="InterPro"/>
</dbReference>
<evidence type="ECO:0000313" key="4">
    <source>
        <dbReference type="Proteomes" id="UP000267400"/>
    </source>
</evidence>
<feature type="binding site" evidence="2">
    <location>
        <position position="424"/>
    </location>
    <ligand>
        <name>Mg(2+)</name>
        <dbReference type="ChEBI" id="CHEBI:18420"/>
    </ligand>
</feature>
<feature type="binding site" evidence="2">
    <location>
        <position position="48"/>
    </location>
    <ligand>
        <name>Mg(2+)</name>
        <dbReference type="ChEBI" id="CHEBI:18420"/>
    </ligand>
</feature>
<dbReference type="SUPFAM" id="SSF56762">
    <property type="entry name" value="HydB/Nqo4-like"/>
    <property type="match status" value="1"/>
</dbReference>
<keyword evidence="1" id="KW-0560">Oxidoreductase</keyword>
<keyword evidence="4" id="KW-1185">Reference proteome</keyword>
<feature type="binding site" evidence="2">
    <location>
        <position position="70"/>
    </location>
    <ligand>
        <name>Ni(2+)</name>
        <dbReference type="ChEBI" id="CHEBI:49786"/>
    </ligand>
</feature>
<feature type="binding site" evidence="2">
    <location>
        <position position="67"/>
    </location>
    <ligand>
        <name>Ni(2+)</name>
        <dbReference type="ChEBI" id="CHEBI:49786"/>
    </ligand>
</feature>
<dbReference type="PANTHER" id="PTHR43600:SF4">
    <property type="entry name" value="CYTOSOLIC NIFE-HYDROGENASE, ALPHA SUBUNIT"/>
    <property type="match status" value="1"/>
</dbReference>
<dbReference type="EMBL" id="RXNS01000014">
    <property type="protein sequence ID" value="RTR01098.1"/>
    <property type="molecule type" value="Genomic_DNA"/>
</dbReference>
<dbReference type="Proteomes" id="UP000267400">
    <property type="component" value="Unassembled WGS sequence"/>
</dbReference>
<dbReference type="InterPro" id="IPR018194">
    <property type="entry name" value="Ni-dep_hyd_lsu_Ni_BS"/>
</dbReference>
<dbReference type="AlphaFoldDB" id="A0A431V0R4"/>
<dbReference type="InterPro" id="IPR029014">
    <property type="entry name" value="NiFe-Hase_large"/>
</dbReference>
<dbReference type="InterPro" id="IPR001501">
    <property type="entry name" value="Ni-dep_hyd_lsu"/>
</dbReference>
<keyword evidence="2" id="KW-0408">Iron</keyword>
<dbReference type="RefSeq" id="WP_126485374.1">
    <property type="nucleotide sequence ID" value="NZ_RXNS01000014.1"/>
</dbReference>
<dbReference type="GO" id="GO:0016151">
    <property type="term" value="F:nickel cation binding"/>
    <property type="evidence" value="ECO:0007669"/>
    <property type="project" value="InterPro"/>
</dbReference>
<keyword evidence="2" id="KW-0460">Magnesium</keyword>
<organism evidence="3 4">
    <name type="scientific">Halomonas nitroreducens</name>
    <dbReference type="NCBI Taxonomy" id="447425"/>
    <lineage>
        <taxon>Bacteria</taxon>
        <taxon>Pseudomonadati</taxon>
        <taxon>Pseudomonadota</taxon>
        <taxon>Gammaproteobacteria</taxon>
        <taxon>Oceanospirillales</taxon>
        <taxon>Halomonadaceae</taxon>
        <taxon>Halomonas</taxon>
    </lineage>
</organism>
<dbReference type="Pfam" id="PF00374">
    <property type="entry name" value="NiFeSe_Hases"/>
    <property type="match status" value="2"/>
</dbReference>
<dbReference type="PROSITE" id="PS00508">
    <property type="entry name" value="NI_HGENASE_L_2"/>
    <property type="match status" value="1"/>
</dbReference>
<evidence type="ECO:0000256" key="1">
    <source>
        <dbReference type="ARBA" id="ARBA00023002"/>
    </source>
</evidence>
<feature type="binding site" evidence="2">
    <location>
        <position position="418"/>
    </location>
    <ligand>
        <name>Ni(2+)</name>
        <dbReference type="ChEBI" id="CHEBI:49786"/>
    </ligand>
</feature>
<comment type="cofactor">
    <cofactor evidence="2">
        <name>Ni(2+)</name>
        <dbReference type="ChEBI" id="CHEBI:49786"/>
    </cofactor>
</comment>
<sequence>MNDNTRTGEIHVPVLARVEGEGALDIRVREGRIETLKLRIFEPPRLFEKLLEGRAVQDVIDGVARICGICPVAYQMSAVAALEAILGITPSPWVTRMRRVMYCGEWLQSHSLHIHLLAAPDFLGFDSAPAMARRYPDEVRRGLRLQGLGNAIMQTFGGRSVHPVGVCTGGFFRAPDASSMAALRARLEASRDESLALIDWVAGLPLPEDDQDFVSVSLRHPRDYPITAGRIVSDHGLDISVDDFEQHVREFQVPHSTALHAHLDGRPYLVGPLARLNNNLDRLPAELRDRLATSGIRFPSRNMFHSIIARAVEMHLALDEALQLTEAYDPAAEPHVQATPRAGTGVGCTEAPRGILWHRYTLDAQGLVESARIVPPTSQNQARMEEDLGAALTRFGLDRDDDALRLHGEMVIRNYDPCISCATHFLDFHADRE</sequence>
<dbReference type="PANTHER" id="PTHR43600">
    <property type="entry name" value="COENZYME F420 HYDROGENASE, SUBUNIT ALPHA"/>
    <property type="match status" value="1"/>
</dbReference>
<dbReference type="OrthoDB" id="9761717at2"/>
<protein>
    <submittedName>
        <fullName evidence="3">Ni/Fe hydrogenase subunit alpha</fullName>
    </submittedName>
</protein>
<dbReference type="Gene3D" id="1.10.645.10">
    <property type="entry name" value="Cytochrome-c3 Hydrogenase, chain B"/>
    <property type="match status" value="1"/>
</dbReference>
<evidence type="ECO:0000256" key="2">
    <source>
        <dbReference type="PIRSR" id="PIRSR601501-1"/>
    </source>
</evidence>
<evidence type="ECO:0000313" key="3">
    <source>
        <dbReference type="EMBL" id="RTR01098.1"/>
    </source>
</evidence>
<reference evidence="3 4" key="1">
    <citation type="submission" date="2018-12" db="EMBL/GenBank/DDBJ databases">
        <authorList>
            <person name="Yu L."/>
        </authorList>
    </citation>
    <scope>NUCLEOTIDE SEQUENCE [LARGE SCALE GENOMIC DNA]</scope>
    <source>
        <strain evidence="3 4">11S</strain>
    </source>
</reference>
<gene>
    <name evidence="3" type="ORF">EKG36_14640</name>
</gene>